<accession>A0A2T4YZD3</accession>
<evidence type="ECO:0000256" key="1">
    <source>
        <dbReference type="ARBA" id="ARBA00004706"/>
    </source>
</evidence>
<organism evidence="14 15">
    <name type="scientific">Phreatobacter oligotrophus</name>
    <dbReference type="NCBI Taxonomy" id="1122261"/>
    <lineage>
        <taxon>Bacteria</taxon>
        <taxon>Pseudomonadati</taxon>
        <taxon>Pseudomonadota</taxon>
        <taxon>Alphaproteobacteria</taxon>
        <taxon>Hyphomicrobiales</taxon>
        <taxon>Phreatobacteraceae</taxon>
        <taxon>Phreatobacter</taxon>
    </lineage>
</organism>
<keyword evidence="15" id="KW-1185">Reference proteome</keyword>
<evidence type="ECO:0000256" key="5">
    <source>
        <dbReference type="ARBA" id="ARBA00017058"/>
    </source>
</evidence>
<dbReference type="Gene3D" id="1.20.200.10">
    <property type="entry name" value="Fumarase/aspartase (Central domain)"/>
    <property type="match status" value="1"/>
</dbReference>
<dbReference type="EC" id="4.3.2.2" evidence="4 11"/>
<sequence length="435" mass="48666">MIPRYSRAEMTAIWDPQTKFRIWFEIEAHACDALAELGVIPKESAANIWAKAKDVTFDVARIDAIEREVKHDVIAFLTHLAEFIGPDSRFVHQGMTSSDVLDTCFNVQLVRASDLLIADVKALLAALKRRAFEHKMTPTIGRSHGIHAEPTTFGVKLAQAYAEFDRCLARLEAAREEIRTCAISGAVGTFAQIDPRVEEHVAKAMGLKVEPVSTQVIPRDRHAMFFATLGVVASSIERLATEIRHLQRTEVLEAEEFFSEGQKGSSAMPHKRNPVLTENLTGLARLVRGMAMPAMENVALWHERDISHSSVERMIGPDATVTLDFALVRLTGVIDKLLIYPANMQKNLDRLGGLVHSQRVLLALTQKGVSREDSYRLVQRNAMPVWRGEGEFLTLLKADPEVRAALSEAELEEKFDLGYHLKHVDTIFRRVFGEA</sequence>
<feature type="domain" description="Adenylosuccinate lyase C-terminal" evidence="13">
    <location>
        <begin position="352"/>
        <end position="432"/>
    </location>
</feature>
<comment type="catalytic activity">
    <reaction evidence="8">
        <text>(2S)-2-[5-amino-1-(5-phospho-beta-D-ribosyl)imidazole-4-carboxamido]succinate = 5-amino-1-(5-phospho-beta-D-ribosyl)imidazole-4-carboxamide + fumarate</text>
        <dbReference type="Rhea" id="RHEA:23920"/>
        <dbReference type="ChEBI" id="CHEBI:29806"/>
        <dbReference type="ChEBI" id="CHEBI:58443"/>
        <dbReference type="ChEBI" id="CHEBI:58475"/>
        <dbReference type="EC" id="4.3.2.2"/>
    </reaction>
    <physiologicalReaction direction="left-to-right" evidence="8">
        <dbReference type="Rhea" id="RHEA:23921"/>
    </physiologicalReaction>
</comment>
<comment type="pathway">
    <text evidence="2 12">Purine metabolism; AMP biosynthesis via de novo pathway; AMP from IMP: step 2/2.</text>
</comment>
<dbReference type="UniPathway" id="UPA00075">
    <property type="reaction ID" value="UER00336"/>
</dbReference>
<dbReference type="PRINTS" id="PR00149">
    <property type="entry name" value="FUMRATELYASE"/>
</dbReference>
<gene>
    <name evidence="14" type="ORF">C8P69_108112</name>
</gene>
<reference evidence="14 15" key="1">
    <citation type="submission" date="2018-04" db="EMBL/GenBank/DDBJ databases">
        <title>Genomic Encyclopedia of Archaeal and Bacterial Type Strains, Phase II (KMG-II): from individual species to whole genera.</title>
        <authorList>
            <person name="Goeker M."/>
        </authorList>
    </citation>
    <scope>NUCLEOTIDE SEQUENCE [LARGE SCALE GENOMIC DNA]</scope>
    <source>
        <strain evidence="14 15">DSM 25521</strain>
    </source>
</reference>
<dbReference type="UniPathway" id="UPA00074">
    <property type="reaction ID" value="UER00132"/>
</dbReference>
<comment type="caution">
    <text evidence="14">The sequence shown here is derived from an EMBL/GenBank/DDBJ whole genome shotgun (WGS) entry which is preliminary data.</text>
</comment>
<evidence type="ECO:0000256" key="8">
    <source>
        <dbReference type="ARBA" id="ARBA00024477"/>
    </source>
</evidence>
<dbReference type="InterPro" id="IPR020557">
    <property type="entry name" value="Fumarate_lyase_CS"/>
</dbReference>
<evidence type="ECO:0000256" key="11">
    <source>
        <dbReference type="NCBIfam" id="TIGR00928"/>
    </source>
</evidence>
<evidence type="ECO:0000313" key="15">
    <source>
        <dbReference type="Proteomes" id="UP000241808"/>
    </source>
</evidence>
<evidence type="ECO:0000256" key="2">
    <source>
        <dbReference type="ARBA" id="ARBA00004734"/>
    </source>
</evidence>
<dbReference type="InterPro" id="IPR004769">
    <property type="entry name" value="Pur_lyase"/>
</dbReference>
<name>A0A2T4YZD3_9HYPH</name>
<dbReference type="Gene3D" id="1.10.40.30">
    <property type="entry name" value="Fumarase/aspartase (C-terminal domain)"/>
    <property type="match status" value="1"/>
</dbReference>
<dbReference type="Gene3D" id="1.10.275.10">
    <property type="entry name" value="Fumarase/aspartase (N-terminal domain)"/>
    <property type="match status" value="1"/>
</dbReference>
<dbReference type="Pfam" id="PF10397">
    <property type="entry name" value="ADSL_C"/>
    <property type="match status" value="1"/>
</dbReference>
<dbReference type="InterPro" id="IPR022761">
    <property type="entry name" value="Fumarate_lyase_N"/>
</dbReference>
<dbReference type="PROSITE" id="PS00163">
    <property type="entry name" value="FUMARATE_LYASES"/>
    <property type="match status" value="1"/>
</dbReference>
<dbReference type="Proteomes" id="UP000241808">
    <property type="component" value="Unassembled WGS sequence"/>
</dbReference>
<evidence type="ECO:0000313" key="14">
    <source>
        <dbReference type="EMBL" id="PTM52312.1"/>
    </source>
</evidence>
<evidence type="ECO:0000256" key="7">
    <source>
        <dbReference type="ARBA" id="ARBA00023239"/>
    </source>
</evidence>
<dbReference type="FunFam" id="1.20.200.10:FF:000008">
    <property type="entry name" value="Adenylosuccinate lyase"/>
    <property type="match status" value="1"/>
</dbReference>
<evidence type="ECO:0000256" key="4">
    <source>
        <dbReference type="ARBA" id="ARBA00012339"/>
    </source>
</evidence>
<dbReference type="InterPro" id="IPR000362">
    <property type="entry name" value="Fumarate_lyase_fam"/>
</dbReference>
<evidence type="ECO:0000256" key="12">
    <source>
        <dbReference type="RuleBase" id="RU361172"/>
    </source>
</evidence>
<keyword evidence="7 12" id="KW-0456">Lyase</keyword>
<dbReference type="GO" id="GO:0006189">
    <property type="term" value="P:'de novo' IMP biosynthetic process"/>
    <property type="evidence" value="ECO:0007669"/>
    <property type="project" value="UniProtKB-UniPathway"/>
</dbReference>
<dbReference type="CDD" id="cd01360">
    <property type="entry name" value="Adenylsuccinate_lyase_1"/>
    <property type="match status" value="1"/>
</dbReference>
<dbReference type="PANTHER" id="PTHR43172">
    <property type="entry name" value="ADENYLOSUCCINATE LYASE"/>
    <property type="match status" value="1"/>
</dbReference>
<evidence type="ECO:0000256" key="6">
    <source>
        <dbReference type="ARBA" id="ARBA00022755"/>
    </source>
</evidence>
<keyword evidence="6 12" id="KW-0658">Purine biosynthesis</keyword>
<dbReference type="GO" id="GO:0005829">
    <property type="term" value="C:cytosol"/>
    <property type="evidence" value="ECO:0007669"/>
    <property type="project" value="TreeGrafter"/>
</dbReference>
<dbReference type="EMBL" id="PZZL01000008">
    <property type="protein sequence ID" value="PTM52312.1"/>
    <property type="molecule type" value="Genomic_DNA"/>
</dbReference>
<dbReference type="OrthoDB" id="9768878at2"/>
<dbReference type="NCBIfam" id="TIGR00928">
    <property type="entry name" value="purB"/>
    <property type="match status" value="1"/>
</dbReference>
<dbReference type="GO" id="GO:0004018">
    <property type="term" value="F:N6-(1,2-dicarboxyethyl)AMP AMP-lyase (fumarate-forming) activity"/>
    <property type="evidence" value="ECO:0007669"/>
    <property type="project" value="UniProtKB-UniRule"/>
</dbReference>
<proteinExistence type="inferred from homology"/>
<dbReference type="Pfam" id="PF00206">
    <property type="entry name" value="Lyase_1"/>
    <property type="match status" value="1"/>
</dbReference>
<comment type="catalytic activity">
    <reaction evidence="10">
        <text>N(6)-(1,2-dicarboxyethyl)-AMP = fumarate + AMP</text>
        <dbReference type="Rhea" id="RHEA:16853"/>
        <dbReference type="ChEBI" id="CHEBI:29806"/>
        <dbReference type="ChEBI" id="CHEBI:57567"/>
        <dbReference type="ChEBI" id="CHEBI:456215"/>
        <dbReference type="EC" id="4.3.2.2"/>
    </reaction>
    <physiologicalReaction direction="left-to-right" evidence="10">
        <dbReference type="Rhea" id="RHEA:16854"/>
    </physiologicalReaction>
</comment>
<dbReference type="InterPro" id="IPR024083">
    <property type="entry name" value="Fumarase/histidase_N"/>
</dbReference>
<evidence type="ECO:0000256" key="3">
    <source>
        <dbReference type="ARBA" id="ARBA00008273"/>
    </source>
</evidence>
<protein>
    <recommendedName>
        <fullName evidence="5 11">Adenylosuccinate lyase</fullName>
        <shortName evidence="12">ASL</shortName>
        <ecNumber evidence="4 11">4.3.2.2</ecNumber>
    </recommendedName>
    <alternativeName>
        <fullName evidence="9 12">Adenylosuccinase</fullName>
    </alternativeName>
</protein>
<dbReference type="RefSeq" id="WP_108178694.1">
    <property type="nucleotide sequence ID" value="NZ_JAIESU010000027.1"/>
</dbReference>
<dbReference type="InterPro" id="IPR019468">
    <property type="entry name" value="AdenyloSucc_lyase_C"/>
</dbReference>
<evidence type="ECO:0000256" key="10">
    <source>
        <dbReference type="ARBA" id="ARBA00049115"/>
    </source>
</evidence>
<dbReference type="SUPFAM" id="SSF48557">
    <property type="entry name" value="L-aspartase-like"/>
    <property type="match status" value="1"/>
</dbReference>
<dbReference type="SMART" id="SM00998">
    <property type="entry name" value="ADSL_C"/>
    <property type="match status" value="1"/>
</dbReference>
<dbReference type="PANTHER" id="PTHR43172:SF1">
    <property type="entry name" value="ADENYLOSUCCINATE LYASE"/>
    <property type="match status" value="1"/>
</dbReference>
<dbReference type="FunFam" id="1.10.40.30:FF:000007">
    <property type="entry name" value="Adenylosuccinate lyase"/>
    <property type="match status" value="1"/>
</dbReference>
<comment type="similarity">
    <text evidence="3 12">Belongs to the lyase 1 family. Adenylosuccinate lyase subfamily.</text>
</comment>
<comment type="pathway">
    <text evidence="1 12">Purine metabolism; IMP biosynthesis via de novo pathway; 5-amino-1-(5-phospho-D-ribosyl)imidazole-4-carboxamide from 5-amino-1-(5-phospho-D-ribosyl)imidazole-4-carboxylate: step 2/2.</text>
</comment>
<evidence type="ECO:0000259" key="13">
    <source>
        <dbReference type="SMART" id="SM00998"/>
    </source>
</evidence>
<dbReference type="InterPro" id="IPR008948">
    <property type="entry name" value="L-Aspartase-like"/>
</dbReference>
<dbReference type="AlphaFoldDB" id="A0A2T4YZD3"/>
<dbReference type="GO" id="GO:0044208">
    <property type="term" value="P:'de novo' AMP biosynthetic process"/>
    <property type="evidence" value="ECO:0007669"/>
    <property type="project" value="UniProtKB-UniPathway"/>
</dbReference>
<evidence type="ECO:0000256" key="9">
    <source>
        <dbReference type="ARBA" id="ARBA00030717"/>
    </source>
</evidence>
<dbReference type="GO" id="GO:0070626">
    <property type="term" value="F:(S)-2-(5-amino-1-(5-phospho-D-ribosyl)imidazole-4-carboxamido) succinate lyase (fumarate-forming) activity"/>
    <property type="evidence" value="ECO:0007669"/>
    <property type="project" value="TreeGrafter"/>
</dbReference>